<organism evidence="2 3">
    <name type="scientific">Eremothecium sinecaudum</name>
    <dbReference type="NCBI Taxonomy" id="45286"/>
    <lineage>
        <taxon>Eukaryota</taxon>
        <taxon>Fungi</taxon>
        <taxon>Dikarya</taxon>
        <taxon>Ascomycota</taxon>
        <taxon>Saccharomycotina</taxon>
        <taxon>Saccharomycetes</taxon>
        <taxon>Saccharomycetales</taxon>
        <taxon>Saccharomycetaceae</taxon>
        <taxon>Eremothecium</taxon>
    </lineage>
</organism>
<feature type="region of interest" description="Disordered" evidence="1">
    <location>
        <begin position="49"/>
        <end position="72"/>
    </location>
</feature>
<dbReference type="Pfam" id="PF12722">
    <property type="entry name" value="Hid1"/>
    <property type="match status" value="2"/>
</dbReference>
<feature type="compositionally biased region" description="Polar residues" evidence="1">
    <location>
        <begin position="62"/>
        <end position="72"/>
    </location>
</feature>
<dbReference type="PANTHER" id="PTHR21575:SF12">
    <property type="entry name" value="PROTEIN HID1"/>
    <property type="match status" value="1"/>
</dbReference>
<evidence type="ECO:0000256" key="1">
    <source>
        <dbReference type="SAM" id="MobiDB-lite"/>
    </source>
</evidence>
<dbReference type="PANTHER" id="PTHR21575">
    <property type="entry name" value="PROTEIN HID1"/>
    <property type="match status" value="1"/>
</dbReference>
<gene>
    <name evidence="2" type="ORF">AW171_hschr74144</name>
</gene>
<accession>A0A0X8HV80</accession>
<proteinExistence type="predicted"/>
<feature type="compositionally biased region" description="Basic and acidic residues" evidence="1">
    <location>
        <begin position="898"/>
        <end position="910"/>
    </location>
</feature>
<evidence type="ECO:0000313" key="3">
    <source>
        <dbReference type="Proteomes" id="UP000243052"/>
    </source>
</evidence>
<dbReference type="GO" id="GO:0016020">
    <property type="term" value="C:membrane"/>
    <property type="evidence" value="ECO:0007669"/>
    <property type="project" value="TreeGrafter"/>
</dbReference>
<sequence>MGNSDSKLAIYKAHLAKLADVNDIPIYSSLTTSQAASLFYKRDLKRDAGGVKGKRPIEEQNQRQNGLKNQGNYDDLKISSYNLQDTASCTSATADTEPNLSRERYNEFFACLAKEQFSAEDIYSLLTVQELRHIFTSNSRNYQNFVRFACFKVCSLTAKMQTKQKDWASFQDNYNELLNCVRILTKILPVFFETDTEQVLEDAIMWSRNSSEILGFNTRSASTTAATVGATVSSAGVENGLPGYTIESPQMEGVSPVLHDDPLAAGSANSLHVAVGKYSAAETVLPLGVLLMESCINLLFMEGFTLPIDSHNKKNVDTSSPMPTDFYGKSYGRVSFLLWEKGISIADYTEEPPNPMLDSHRLEVLRLILTLCSKNLYQPDCINKYLLVLCTTISEYSTICVISSMINLICKYCEKPDTDHYAPHYQPTLTKSSQLNALRKSLVMTCFSVLNIMLNFRLASETESPGTYKFLYSLNVFAVGQILNHVPKAYLSSLEKESDMNLILYSLAKVIKSPMDIAVDQECNPFNWTTPKSSDSRGLKLLSGLKSTSQGKSHSLSGSPQSKRGTPYESHSTIPPDSAGSTGSVSFNHSSVDIFSLNLQAIVLMWELMKCSKKFEEYVADKYGNRLVVISVFYMKYYKDLPEHTGTLLPLIGGFATYLTSKNLILYRMMDPIDLNYYSNKIPNMFKLSATNINTTTYRDFCVVHLSNIAAQQIKKRLPLKPCILELIYNLLPLSHEFTESELEQISTSRRYTQPVGLSYQAATGLSFLLSKMANMDYISLPSKDENNVIPKAYSYSSGAKLDNLALFLRAILTYIIYYYQDSKNLLFTLCRHEKIIYQLNDIIQEYSEGLNANDLRNLYAPQESDQDDVLIDMDVMNQLGAPKSTFPGQTSLYFRQESDKSNTDQKSDGEVDYSESELDSIDEQKTPEGYYENLTAGGKSVKIYEHLDYSEDTTLKSTKLYLNLRPIWPVGLTVKGKWKTKLHKPLYVGWIGAPTLFLLMKVVQIVNNEFPQIAHIKSKEYYDLLKHIGAWEPTFQDYVKPLLSPEILAMNESYKSLDLDWDSNAVASKWYRSVIWSNIFNANSVPYLNEPLDHKESSEAITDVDIVQTPSQRGFPEVKIQSEGPTLTTTNSNSSSLAYFDGDYFANSVRSSPSYCGIVERKDSSSASINNIGLTVNNMKAAEKLANPKKASSSLFKLSWLGFVKNESSDAIDEEFLATSTNTSPGKRQFALDAGVLKPNIWVGTRIAMFKVKREAKEEFSLIELTGSFFRHLRTHSSANNTDTPNIRYT</sequence>
<dbReference type="GO" id="GO:0005797">
    <property type="term" value="C:Golgi medial cisterna"/>
    <property type="evidence" value="ECO:0007669"/>
    <property type="project" value="TreeGrafter"/>
</dbReference>
<dbReference type="GO" id="GO:0000138">
    <property type="term" value="C:Golgi trans cisterna"/>
    <property type="evidence" value="ECO:0007669"/>
    <property type="project" value="TreeGrafter"/>
</dbReference>
<dbReference type="RefSeq" id="XP_017989127.1">
    <property type="nucleotide sequence ID" value="XM_018133710.1"/>
</dbReference>
<dbReference type="InterPro" id="IPR026705">
    <property type="entry name" value="Hid-1/Ecm30"/>
</dbReference>
<dbReference type="OrthoDB" id="432953at2759"/>
<dbReference type="Proteomes" id="UP000243052">
    <property type="component" value="Chromosome vii"/>
</dbReference>
<feature type="region of interest" description="Disordered" evidence="1">
    <location>
        <begin position="546"/>
        <end position="582"/>
    </location>
</feature>
<reference evidence="2 3" key="1">
    <citation type="submission" date="2016-01" db="EMBL/GenBank/DDBJ databases">
        <title>Genome sequence of the yeast Holleya sinecauda.</title>
        <authorList>
            <person name="Dietrich F.S."/>
        </authorList>
    </citation>
    <scope>NUCLEOTIDE SEQUENCE [LARGE SCALE GENOMIC DNA]</scope>
    <source>
        <strain evidence="2 3">ATCC 58844</strain>
    </source>
</reference>
<feature type="compositionally biased region" description="Acidic residues" evidence="1">
    <location>
        <begin position="911"/>
        <end position="922"/>
    </location>
</feature>
<name>A0A0X8HV80_9SACH</name>
<evidence type="ECO:0000313" key="2">
    <source>
        <dbReference type="EMBL" id="AMD22131.1"/>
    </source>
</evidence>
<feature type="compositionally biased region" description="Basic and acidic residues" evidence="1">
    <location>
        <begin position="49"/>
        <end position="61"/>
    </location>
</feature>
<dbReference type="GeneID" id="28725464"/>
<feature type="region of interest" description="Disordered" evidence="1">
    <location>
        <begin position="898"/>
        <end position="926"/>
    </location>
</feature>
<dbReference type="STRING" id="45286.A0A0X8HV80"/>
<protein>
    <submittedName>
        <fullName evidence="2">HGL209Wp</fullName>
    </submittedName>
</protein>
<feature type="compositionally biased region" description="Polar residues" evidence="1">
    <location>
        <begin position="554"/>
        <end position="582"/>
    </location>
</feature>
<dbReference type="EMBL" id="CP014247">
    <property type="protein sequence ID" value="AMD22131.1"/>
    <property type="molecule type" value="Genomic_DNA"/>
</dbReference>
<keyword evidence="3" id="KW-1185">Reference proteome</keyword>